<evidence type="ECO:0000256" key="2">
    <source>
        <dbReference type="SAM" id="MobiDB-lite"/>
    </source>
</evidence>
<feature type="non-terminal residue" evidence="4">
    <location>
        <position position="1"/>
    </location>
</feature>
<dbReference type="PROSITE" id="PS50966">
    <property type="entry name" value="ZF_SWIM"/>
    <property type="match status" value="1"/>
</dbReference>
<reference evidence="4 5" key="1">
    <citation type="submission" date="2024-05" db="EMBL/GenBank/DDBJ databases">
        <title>Genome sequencing and assembly of Indian major carp, Cirrhinus mrigala (Hamilton, 1822).</title>
        <authorList>
            <person name="Mohindra V."/>
            <person name="Chowdhury L.M."/>
            <person name="Lal K."/>
            <person name="Jena J.K."/>
        </authorList>
    </citation>
    <scope>NUCLEOTIDE SEQUENCE [LARGE SCALE GENOMIC DNA]</scope>
    <source>
        <strain evidence="4">CM1030</strain>
        <tissue evidence="4">Blood</tissue>
    </source>
</reference>
<feature type="region of interest" description="Disordered" evidence="2">
    <location>
        <begin position="99"/>
        <end position="120"/>
    </location>
</feature>
<protein>
    <recommendedName>
        <fullName evidence="3">SWIM-type domain-containing protein</fullName>
    </recommendedName>
</protein>
<dbReference type="PANTHER" id="PTHR47456:SF4">
    <property type="entry name" value="SWIM-TYPE DOMAIN-CONTAINING PROTEIN"/>
    <property type="match status" value="1"/>
</dbReference>
<keyword evidence="1" id="KW-0479">Metal-binding</keyword>
<evidence type="ECO:0000313" key="4">
    <source>
        <dbReference type="EMBL" id="KAL0159461.1"/>
    </source>
</evidence>
<gene>
    <name evidence="4" type="ORF">M9458_043186</name>
</gene>
<dbReference type="InterPro" id="IPR007527">
    <property type="entry name" value="Znf_SWIM"/>
</dbReference>
<name>A0ABD0NDZ4_CIRMR</name>
<evidence type="ECO:0000259" key="3">
    <source>
        <dbReference type="PROSITE" id="PS50966"/>
    </source>
</evidence>
<dbReference type="Pfam" id="PF04434">
    <property type="entry name" value="SWIM"/>
    <property type="match status" value="1"/>
</dbReference>
<feature type="non-terminal residue" evidence="4">
    <location>
        <position position="193"/>
    </location>
</feature>
<dbReference type="EMBL" id="JAMKFB020000022">
    <property type="protein sequence ID" value="KAL0159461.1"/>
    <property type="molecule type" value="Genomic_DNA"/>
</dbReference>
<sequence length="193" mass="22274">GYRKYSERLPLFLRDRPRVVVDHIMDRHLQAMSYRREDVTVHRDGVFSVKSQTADYHKICFGSHTTMPSCTCEDWQRNLLPCKHFCAVFIMVQADGTSSSIPHTDTNHPPKGNSKTQKRQKCGSLLRDISDLVYHLQDEPFLDSIVRLNDLLEDVRHHTPHDDTLPLSYTPPSKKCRDLKPLSMIPRKHPSSG</sequence>
<accession>A0ABD0NDZ4</accession>
<keyword evidence="1" id="KW-0862">Zinc</keyword>
<dbReference type="GO" id="GO:0008270">
    <property type="term" value="F:zinc ion binding"/>
    <property type="evidence" value="ECO:0007669"/>
    <property type="project" value="UniProtKB-KW"/>
</dbReference>
<organism evidence="4 5">
    <name type="scientific">Cirrhinus mrigala</name>
    <name type="common">Mrigala</name>
    <dbReference type="NCBI Taxonomy" id="683832"/>
    <lineage>
        <taxon>Eukaryota</taxon>
        <taxon>Metazoa</taxon>
        <taxon>Chordata</taxon>
        <taxon>Craniata</taxon>
        <taxon>Vertebrata</taxon>
        <taxon>Euteleostomi</taxon>
        <taxon>Actinopterygii</taxon>
        <taxon>Neopterygii</taxon>
        <taxon>Teleostei</taxon>
        <taxon>Ostariophysi</taxon>
        <taxon>Cypriniformes</taxon>
        <taxon>Cyprinidae</taxon>
        <taxon>Labeoninae</taxon>
        <taxon>Labeonini</taxon>
        <taxon>Cirrhinus</taxon>
    </lineage>
</organism>
<proteinExistence type="predicted"/>
<feature type="region of interest" description="Disordered" evidence="2">
    <location>
        <begin position="157"/>
        <end position="193"/>
    </location>
</feature>
<evidence type="ECO:0000256" key="1">
    <source>
        <dbReference type="PROSITE-ProRule" id="PRU00325"/>
    </source>
</evidence>
<dbReference type="AlphaFoldDB" id="A0ABD0NDZ4"/>
<keyword evidence="5" id="KW-1185">Reference proteome</keyword>
<evidence type="ECO:0000313" key="5">
    <source>
        <dbReference type="Proteomes" id="UP001529510"/>
    </source>
</evidence>
<feature type="domain" description="SWIM-type" evidence="3">
    <location>
        <begin position="47"/>
        <end position="93"/>
    </location>
</feature>
<comment type="caution">
    <text evidence="4">The sequence shown here is derived from an EMBL/GenBank/DDBJ whole genome shotgun (WGS) entry which is preliminary data.</text>
</comment>
<dbReference type="Proteomes" id="UP001529510">
    <property type="component" value="Unassembled WGS sequence"/>
</dbReference>
<keyword evidence="1" id="KW-0863">Zinc-finger</keyword>
<dbReference type="PANTHER" id="PTHR47456">
    <property type="entry name" value="PHD-TYPE DOMAIN-CONTAINING PROTEIN"/>
    <property type="match status" value="1"/>
</dbReference>